<sequence>MSPSNDHPGRRSSTREADAPPATVTVPAQRRAPAQERAEGSGELHGCRCGHQASSHEHFRAGTDCAACDCGRYVSTTGLARQLAAILRRDRG</sequence>
<organism evidence="2 3">
    <name type="scientific">Pseudonocardia ailaonensis</name>
    <dbReference type="NCBI Taxonomy" id="367279"/>
    <lineage>
        <taxon>Bacteria</taxon>
        <taxon>Bacillati</taxon>
        <taxon>Actinomycetota</taxon>
        <taxon>Actinomycetes</taxon>
        <taxon>Pseudonocardiales</taxon>
        <taxon>Pseudonocardiaceae</taxon>
        <taxon>Pseudonocardia</taxon>
    </lineage>
</organism>
<accession>A0ABN2N188</accession>
<name>A0ABN2N188_9PSEU</name>
<feature type="region of interest" description="Disordered" evidence="1">
    <location>
        <begin position="1"/>
        <end position="53"/>
    </location>
</feature>
<dbReference type="EMBL" id="BAAAQK010000006">
    <property type="protein sequence ID" value="GAA1847240.1"/>
    <property type="molecule type" value="Genomic_DNA"/>
</dbReference>
<comment type="caution">
    <text evidence="2">The sequence shown here is derived from an EMBL/GenBank/DDBJ whole genome shotgun (WGS) entry which is preliminary data.</text>
</comment>
<dbReference type="Proteomes" id="UP001500449">
    <property type="component" value="Unassembled WGS sequence"/>
</dbReference>
<dbReference type="RefSeq" id="WP_344416511.1">
    <property type="nucleotide sequence ID" value="NZ_BAAAQK010000006.1"/>
</dbReference>
<evidence type="ECO:0000313" key="3">
    <source>
        <dbReference type="Proteomes" id="UP001500449"/>
    </source>
</evidence>
<reference evidence="2 3" key="1">
    <citation type="journal article" date="2019" name="Int. J. Syst. Evol. Microbiol.">
        <title>The Global Catalogue of Microorganisms (GCM) 10K type strain sequencing project: providing services to taxonomists for standard genome sequencing and annotation.</title>
        <authorList>
            <consortium name="The Broad Institute Genomics Platform"/>
            <consortium name="The Broad Institute Genome Sequencing Center for Infectious Disease"/>
            <person name="Wu L."/>
            <person name="Ma J."/>
        </authorList>
    </citation>
    <scope>NUCLEOTIDE SEQUENCE [LARGE SCALE GENOMIC DNA]</scope>
    <source>
        <strain evidence="2 3">JCM 16009</strain>
    </source>
</reference>
<feature type="compositionally biased region" description="Basic and acidic residues" evidence="1">
    <location>
        <begin position="7"/>
        <end position="18"/>
    </location>
</feature>
<keyword evidence="3" id="KW-1185">Reference proteome</keyword>
<gene>
    <name evidence="2" type="ORF">GCM10009836_28540</name>
</gene>
<feature type="compositionally biased region" description="Basic and acidic residues" evidence="1">
    <location>
        <begin position="33"/>
        <end position="46"/>
    </location>
</feature>
<evidence type="ECO:0000313" key="2">
    <source>
        <dbReference type="EMBL" id="GAA1847240.1"/>
    </source>
</evidence>
<feature type="compositionally biased region" description="Low complexity" evidence="1">
    <location>
        <begin position="19"/>
        <end position="32"/>
    </location>
</feature>
<protein>
    <submittedName>
        <fullName evidence="2">Uncharacterized protein</fullName>
    </submittedName>
</protein>
<proteinExistence type="predicted"/>
<evidence type="ECO:0000256" key="1">
    <source>
        <dbReference type="SAM" id="MobiDB-lite"/>
    </source>
</evidence>